<dbReference type="InterPro" id="IPR036380">
    <property type="entry name" value="Isochorismatase-like_sf"/>
</dbReference>
<dbReference type="InterPro" id="IPR050272">
    <property type="entry name" value="Isochorismatase-like_hydrls"/>
</dbReference>
<accession>A0ABN0PP90</accession>
<dbReference type="PANTHER" id="PTHR43540:SF14">
    <property type="entry name" value="ISOCHORISMATASE"/>
    <property type="match status" value="1"/>
</dbReference>
<evidence type="ECO:0000313" key="3">
    <source>
        <dbReference type="EMBL" id="ESE41949.1"/>
    </source>
</evidence>
<gene>
    <name evidence="3" type="ORF">SHD_1484</name>
</gene>
<feature type="domain" description="Isochorismatase-like" evidence="2">
    <location>
        <begin position="37"/>
        <end position="179"/>
    </location>
</feature>
<dbReference type="SUPFAM" id="SSF52499">
    <property type="entry name" value="Isochorismatase-like hydrolases"/>
    <property type="match status" value="1"/>
</dbReference>
<sequence>MPKNRLLNPAQSGGVVFSVFWAITLENVMDNMSLPKTALLIIDMQQGLFYADAPPFNREQVLNNINLLIANAREVGAPIWAVRHTGPEASPIAAGTANWQLIESLAINPQLDNIFDKTKPSCFYQTGLAEALTHEGISELVIVGMKTQYCIDTTCRIAAELGWQVVLAADAHTCMDTAQLSAEAIIAHHNATLQGAFVRLAKSADIEFH</sequence>
<evidence type="ECO:0000259" key="2">
    <source>
        <dbReference type="Pfam" id="PF00857"/>
    </source>
</evidence>
<name>A0ABN0PP90_9GAMM</name>
<dbReference type="GO" id="GO:0016787">
    <property type="term" value="F:hydrolase activity"/>
    <property type="evidence" value="ECO:0007669"/>
    <property type="project" value="UniProtKB-KW"/>
</dbReference>
<dbReference type="Pfam" id="PF00857">
    <property type="entry name" value="Isochorismatase"/>
    <property type="match status" value="1"/>
</dbReference>
<dbReference type="Gene3D" id="3.40.50.850">
    <property type="entry name" value="Isochorismatase-like"/>
    <property type="match status" value="1"/>
</dbReference>
<comment type="caution">
    <text evidence="3">The sequence shown here is derived from an EMBL/GenBank/DDBJ whole genome shotgun (WGS) entry which is preliminary data.</text>
</comment>
<proteinExistence type="predicted"/>
<keyword evidence="4" id="KW-1185">Reference proteome</keyword>
<dbReference type="PANTHER" id="PTHR43540">
    <property type="entry name" value="PEROXYUREIDOACRYLATE/UREIDOACRYLATE AMIDOHYDROLASE-RELATED"/>
    <property type="match status" value="1"/>
</dbReference>
<protein>
    <submittedName>
        <fullName evidence="3">Isochorismatase hydrolase</fullName>
    </submittedName>
</protein>
<dbReference type="EMBL" id="AXZL01000058">
    <property type="protein sequence ID" value="ESE41949.1"/>
    <property type="molecule type" value="Genomic_DNA"/>
</dbReference>
<dbReference type="CDD" id="cd01014">
    <property type="entry name" value="nicotinamidase_related"/>
    <property type="match status" value="1"/>
</dbReference>
<reference evidence="3 4" key="1">
    <citation type="journal article" date="2013" name="Genome Announc.">
        <title>Draft Genome Sequence of Shewanella decolorationis S12, a Dye-Degrading Bacterium Isolated from a Wastewater Treatment Plant.</title>
        <authorList>
            <person name="Xu M."/>
            <person name="Fang Y."/>
            <person name="Liu J."/>
            <person name="Chen X."/>
            <person name="Sun G."/>
            <person name="Guo J."/>
            <person name="Hua Z."/>
            <person name="Tu Q."/>
            <person name="Wu L."/>
            <person name="Zhou J."/>
            <person name="Liu X."/>
        </authorList>
    </citation>
    <scope>NUCLEOTIDE SEQUENCE [LARGE SCALE GENOMIC DNA]</scope>
    <source>
        <strain evidence="3 4">S12</strain>
    </source>
</reference>
<keyword evidence="1 3" id="KW-0378">Hydrolase</keyword>
<evidence type="ECO:0000256" key="1">
    <source>
        <dbReference type="ARBA" id="ARBA00022801"/>
    </source>
</evidence>
<dbReference type="InterPro" id="IPR000868">
    <property type="entry name" value="Isochorismatase-like_dom"/>
</dbReference>
<organism evidence="3 4">
    <name type="scientific">Shewanella decolorationis S12</name>
    <dbReference type="NCBI Taxonomy" id="1353536"/>
    <lineage>
        <taxon>Bacteria</taxon>
        <taxon>Pseudomonadati</taxon>
        <taxon>Pseudomonadota</taxon>
        <taxon>Gammaproteobacteria</taxon>
        <taxon>Alteromonadales</taxon>
        <taxon>Shewanellaceae</taxon>
        <taxon>Shewanella</taxon>
    </lineage>
</organism>
<evidence type="ECO:0000313" key="4">
    <source>
        <dbReference type="Proteomes" id="UP000017548"/>
    </source>
</evidence>
<dbReference type="Proteomes" id="UP000017548">
    <property type="component" value="Unassembled WGS sequence"/>
</dbReference>